<evidence type="ECO:0000256" key="5">
    <source>
        <dbReference type="ARBA" id="ARBA00048128"/>
    </source>
</evidence>
<name>A0A1F5YUU4_9BACT</name>
<dbReference type="PANTHER" id="PTHR43197">
    <property type="entry name" value="UTP--GLUCOSE-1-PHOSPHATE URIDYLYLTRANSFERASE"/>
    <property type="match status" value="1"/>
</dbReference>
<dbReference type="Proteomes" id="UP000179129">
    <property type="component" value="Unassembled WGS sequence"/>
</dbReference>
<dbReference type="InterPro" id="IPR005771">
    <property type="entry name" value="GalU_uridylyltTrfase_bac/arc"/>
</dbReference>
<protein>
    <recommendedName>
        <fullName evidence="2">UTP--glucose-1-phosphate uridylyltransferase</fullName>
        <ecNumber evidence="2">2.7.7.9</ecNumber>
    </recommendedName>
</protein>
<dbReference type="CDD" id="cd02541">
    <property type="entry name" value="UGPase_prokaryotic"/>
    <property type="match status" value="1"/>
</dbReference>
<keyword evidence="4 7" id="KW-0548">Nucleotidyltransferase</keyword>
<dbReference type="EMBL" id="MFIX01000130">
    <property type="protein sequence ID" value="OGG03737.1"/>
    <property type="molecule type" value="Genomic_DNA"/>
</dbReference>
<evidence type="ECO:0000256" key="2">
    <source>
        <dbReference type="ARBA" id="ARBA00012415"/>
    </source>
</evidence>
<dbReference type="AlphaFoldDB" id="A0A1F5YUU4"/>
<dbReference type="STRING" id="1817867.A3F83_00130"/>
<dbReference type="InterPro" id="IPR005835">
    <property type="entry name" value="NTP_transferase_dom"/>
</dbReference>
<comment type="similarity">
    <text evidence="1">Belongs to the UDPGP type 2 family.</text>
</comment>
<organism evidence="7 8">
    <name type="scientific">Candidatus Glassbacteria bacterium RIFCSPLOWO2_12_FULL_58_11</name>
    <dbReference type="NCBI Taxonomy" id="1817867"/>
    <lineage>
        <taxon>Bacteria</taxon>
        <taxon>Candidatus Glassiibacteriota</taxon>
    </lineage>
</organism>
<dbReference type="SUPFAM" id="SSF53448">
    <property type="entry name" value="Nucleotide-diphospho-sugar transferases"/>
    <property type="match status" value="1"/>
</dbReference>
<comment type="catalytic activity">
    <reaction evidence="5">
        <text>alpha-D-glucose 1-phosphate + UTP + H(+) = UDP-alpha-D-glucose + diphosphate</text>
        <dbReference type="Rhea" id="RHEA:19889"/>
        <dbReference type="ChEBI" id="CHEBI:15378"/>
        <dbReference type="ChEBI" id="CHEBI:33019"/>
        <dbReference type="ChEBI" id="CHEBI:46398"/>
        <dbReference type="ChEBI" id="CHEBI:58601"/>
        <dbReference type="ChEBI" id="CHEBI:58885"/>
        <dbReference type="EC" id="2.7.7.9"/>
    </reaction>
</comment>
<dbReference type="GO" id="GO:0006011">
    <property type="term" value="P:UDP-alpha-D-glucose metabolic process"/>
    <property type="evidence" value="ECO:0007669"/>
    <property type="project" value="InterPro"/>
</dbReference>
<evidence type="ECO:0000256" key="3">
    <source>
        <dbReference type="ARBA" id="ARBA00022679"/>
    </source>
</evidence>
<keyword evidence="3 7" id="KW-0808">Transferase</keyword>
<evidence type="ECO:0000256" key="4">
    <source>
        <dbReference type="ARBA" id="ARBA00022695"/>
    </source>
</evidence>
<evidence type="ECO:0000259" key="6">
    <source>
        <dbReference type="Pfam" id="PF00483"/>
    </source>
</evidence>
<accession>A0A1F5YUU4</accession>
<gene>
    <name evidence="7" type="ORF">A3F83_00130</name>
</gene>
<dbReference type="Gene3D" id="3.90.550.10">
    <property type="entry name" value="Spore Coat Polysaccharide Biosynthesis Protein SpsA, Chain A"/>
    <property type="match status" value="1"/>
</dbReference>
<dbReference type="InterPro" id="IPR029044">
    <property type="entry name" value="Nucleotide-diphossugar_trans"/>
</dbReference>
<evidence type="ECO:0000313" key="7">
    <source>
        <dbReference type="EMBL" id="OGG03737.1"/>
    </source>
</evidence>
<feature type="domain" description="Nucleotidyl transferase" evidence="6">
    <location>
        <begin position="5"/>
        <end position="263"/>
    </location>
</feature>
<evidence type="ECO:0000313" key="8">
    <source>
        <dbReference type="Proteomes" id="UP000179129"/>
    </source>
</evidence>
<dbReference type="PANTHER" id="PTHR43197:SF1">
    <property type="entry name" value="UTP--GLUCOSE-1-PHOSPHATE URIDYLYLTRANSFERASE"/>
    <property type="match status" value="1"/>
</dbReference>
<dbReference type="GO" id="GO:0003983">
    <property type="term" value="F:UTP:glucose-1-phosphate uridylyltransferase activity"/>
    <property type="evidence" value="ECO:0007669"/>
    <property type="project" value="UniProtKB-EC"/>
</dbReference>
<dbReference type="Pfam" id="PF00483">
    <property type="entry name" value="NTP_transferase"/>
    <property type="match status" value="1"/>
</dbReference>
<dbReference type="EC" id="2.7.7.9" evidence="2"/>
<evidence type="ECO:0000256" key="1">
    <source>
        <dbReference type="ARBA" id="ARBA00006890"/>
    </source>
</evidence>
<reference evidence="7 8" key="1">
    <citation type="journal article" date="2016" name="Nat. Commun.">
        <title>Thousands of microbial genomes shed light on interconnected biogeochemical processes in an aquifer system.</title>
        <authorList>
            <person name="Anantharaman K."/>
            <person name="Brown C.T."/>
            <person name="Hug L.A."/>
            <person name="Sharon I."/>
            <person name="Castelle C.J."/>
            <person name="Probst A.J."/>
            <person name="Thomas B.C."/>
            <person name="Singh A."/>
            <person name="Wilkins M.J."/>
            <person name="Karaoz U."/>
            <person name="Brodie E.L."/>
            <person name="Williams K.H."/>
            <person name="Hubbard S.S."/>
            <person name="Banfield J.F."/>
        </authorList>
    </citation>
    <scope>NUCLEOTIDE SEQUENCE [LARGE SCALE GENOMIC DNA]</scope>
</reference>
<comment type="caution">
    <text evidence="7">The sequence shown here is derived from an EMBL/GenBank/DDBJ whole genome shotgun (WGS) entry which is preliminary data.</text>
</comment>
<proteinExistence type="inferred from homology"/>
<sequence length="287" mass="32010">MKIRKAVVPAAGLGTRFLPATKALPKEMIPVVDKPAIQYIIEEIVDSGIEDILVITGRGKRAIVEHFDKSIELNMTLKEKGQEAVLRDLERIEQLADIHYLQQKESLGTGHAVLKAANHIAGEPFAVLFGDDLIMGEEPALKELIDTFEKYNSTVLGVAEVPPDKVSHYGIIKGRPINGEFLVEDLVEKPTPDKAPSNLALCGRMVFTPDIFDYLRRTGIDETHKEILLTDAILSMAKEKVVYAHVIKGKWHTVGDKLSFIKTTIEFALSRKDLREGVISFLKELKY</sequence>